<evidence type="ECO:0000256" key="3">
    <source>
        <dbReference type="ARBA" id="ARBA00023163"/>
    </source>
</evidence>
<feature type="domain" description="Transcription factor IIIC subunit 5 HTH" evidence="6">
    <location>
        <begin position="213"/>
        <end position="367"/>
    </location>
</feature>
<evidence type="ECO:0000256" key="1">
    <source>
        <dbReference type="ARBA" id="ARBA00004123"/>
    </source>
</evidence>
<dbReference type="PANTHER" id="PTHR13230:SF5">
    <property type="entry name" value="GENERAL TRANSCRIPTION FACTOR 3C POLYPEPTIDE 5"/>
    <property type="match status" value="1"/>
</dbReference>
<reference evidence="8 9" key="1">
    <citation type="submission" date="2024-01" db="EMBL/GenBank/DDBJ databases">
        <authorList>
            <person name="Allen C."/>
            <person name="Tagirdzhanova G."/>
        </authorList>
    </citation>
    <scope>NUCLEOTIDE SEQUENCE [LARGE SCALE GENOMIC DNA]</scope>
</reference>
<dbReference type="Gene3D" id="3.30.200.160">
    <property type="entry name" value="TFIIIC, subcomplex tauA, subunit Sfc1, barrel domain"/>
    <property type="match status" value="1"/>
</dbReference>
<feature type="compositionally biased region" description="Basic and acidic residues" evidence="5">
    <location>
        <begin position="659"/>
        <end position="668"/>
    </location>
</feature>
<evidence type="ECO:0000313" key="8">
    <source>
        <dbReference type="EMBL" id="CAK7219115.1"/>
    </source>
</evidence>
<dbReference type="Proteomes" id="UP001642482">
    <property type="component" value="Unassembled WGS sequence"/>
</dbReference>
<dbReference type="InterPro" id="IPR040454">
    <property type="entry name" value="TF_IIIC_Tfc1/Sfc1"/>
</dbReference>
<dbReference type="InterPro" id="IPR041499">
    <property type="entry name" value="Tfc1/Sfc1_N"/>
</dbReference>
<dbReference type="Pfam" id="PF17682">
    <property type="entry name" value="Tau95_N"/>
    <property type="match status" value="1"/>
</dbReference>
<feature type="domain" description="Transcription factor IIIC subunit Tfc1/Sfc1 triple barrel" evidence="7">
    <location>
        <begin position="27"/>
        <end position="173"/>
    </location>
</feature>
<feature type="compositionally biased region" description="Basic residues" evidence="5">
    <location>
        <begin position="550"/>
        <end position="561"/>
    </location>
</feature>
<organism evidence="8 9">
    <name type="scientific">Sporothrix eucalyptigena</name>
    <dbReference type="NCBI Taxonomy" id="1812306"/>
    <lineage>
        <taxon>Eukaryota</taxon>
        <taxon>Fungi</taxon>
        <taxon>Dikarya</taxon>
        <taxon>Ascomycota</taxon>
        <taxon>Pezizomycotina</taxon>
        <taxon>Sordariomycetes</taxon>
        <taxon>Sordariomycetidae</taxon>
        <taxon>Ophiostomatales</taxon>
        <taxon>Ophiostomataceae</taxon>
        <taxon>Sporothrix</taxon>
    </lineage>
</organism>
<dbReference type="InterPro" id="IPR019136">
    <property type="entry name" value="TF_IIIC_su-5_HTH"/>
</dbReference>
<proteinExistence type="predicted"/>
<dbReference type="PANTHER" id="PTHR13230">
    <property type="entry name" value="GENERAL TRANSCRIPTION FACTOR IIIC, POLYPEPTIDE 5"/>
    <property type="match status" value="1"/>
</dbReference>
<feature type="region of interest" description="Disordered" evidence="5">
    <location>
        <begin position="98"/>
        <end position="134"/>
    </location>
</feature>
<evidence type="ECO:0000256" key="5">
    <source>
        <dbReference type="SAM" id="MobiDB-lite"/>
    </source>
</evidence>
<comment type="caution">
    <text evidence="8">The sequence shown here is derived from an EMBL/GenBank/DDBJ whole genome shotgun (WGS) entry which is preliminary data.</text>
</comment>
<evidence type="ECO:0000259" key="7">
    <source>
        <dbReference type="Pfam" id="PF17682"/>
    </source>
</evidence>
<protein>
    <submittedName>
        <fullName evidence="8">Tau 95 subunit of transcription factor TFIIIC</fullName>
    </submittedName>
</protein>
<accession>A0ABP0BHN7</accession>
<keyword evidence="2" id="KW-0238">DNA-binding</keyword>
<feature type="region of interest" description="Disordered" evidence="5">
    <location>
        <begin position="546"/>
        <end position="680"/>
    </location>
</feature>
<sequence>MESEVDLDKGNVAPAPVLPIPRRQMAAVEHPALLTSLQRGIESFGGRADYGQIVCPPDPQTSVPVFLRYADPASGMLSSHSAPTHNVVLAVHIPKRTGMKRKRGTDGPWEYDPAAASPSGGSGSQVPPGDALAGRDARQLRQRLQETAGQYRTEVVGIVKHSHRYRGLADFQQSVHDSEFVNKFTENILPGDLSKLRNFSITPGVAAPPNVDLPPPPFFTSLTMPFNYFYTQNPFVREVVSSHDGAVRLVNSTAASPLAGYLLAFDEEPVPTGPPPALAPITGRRRIAILDAMRRAVEERPVWTRRGLINRMTAITGLPLTENRLKQYFGHVCYQFKGGPWRDTLVRYGVDPRTDPECRQYQTMQFKLHKHEERKDAHWHYAEEVAGEEPSEGGERRGRHVATPLETADAAAAGAGDGTTDASPASMRHRKDTHIFDGRSYCDDGKIWQVCDLHDPVLSKFLAEAPVRPECERMGAGWYHQGTWAKARAIMKIKLVAIRFGRIVDDASFNDSLAVPNETPKLGALRSINIPVPNLNLTPEETTVISSRAYHGKPERRRKRGMNSMSVPLFIAKRSGEASKEAGEGGKEAASSSSHGDTQNDEQREGGEIGEGAEEDGEEENELGDMDEDDDAEEEGDENQDEVEEDDEDDEEEEDEDARAERIAIKEEIMDDMDFSYITA</sequence>
<evidence type="ECO:0000313" key="9">
    <source>
        <dbReference type="Proteomes" id="UP001642482"/>
    </source>
</evidence>
<keyword evidence="4" id="KW-0539">Nucleus</keyword>
<evidence type="ECO:0000259" key="6">
    <source>
        <dbReference type="Pfam" id="PF09734"/>
    </source>
</evidence>
<feature type="compositionally biased region" description="Low complexity" evidence="5">
    <location>
        <begin position="113"/>
        <end position="129"/>
    </location>
</feature>
<gene>
    <name evidence="8" type="primary">TFC1</name>
    <name evidence="8" type="ORF">SEUCBS140593_003782</name>
</gene>
<name>A0ABP0BHN7_9PEZI</name>
<comment type="subcellular location">
    <subcellularLocation>
        <location evidence="1">Nucleus</location>
    </subcellularLocation>
</comment>
<feature type="compositionally biased region" description="Basic and acidic residues" evidence="5">
    <location>
        <begin position="574"/>
        <end position="587"/>
    </location>
</feature>
<evidence type="ECO:0000256" key="4">
    <source>
        <dbReference type="ARBA" id="ARBA00023242"/>
    </source>
</evidence>
<dbReference type="InterPro" id="IPR042536">
    <property type="entry name" value="TFIIIC_tauA_Sfc1"/>
</dbReference>
<keyword evidence="9" id="KW-1185">Reference proteome</keyword>
<dbReference type="EMBL" id="CAWUHD010000030">
    <property type="protein sequence ID" value="CAK7219115.1"/>
    <property type="molecule type" value="Genomic_DNA"/>
</dbReference>
<dbReference type="Pfam" id="PF09734">
    <property type="entry name" value="Tau95"/>
    <property type="match status" value="1"/>
</dbReference>
<feature type="compositionally biased region" description="Acidic residues" evidence="5">
    <location>
        <begin position="611"/>
        <end position="658"/>
    </location>
</feature>
<keyword evidence="3" id="KW-0804">Transcription</keyword>
<evidence type="ECO:0000256" key="2">
    <source>
        <dbReference type="ARBA" id="ARBA00023125"/>
    </source>
</evidence>